<dbReference type="PANTHER" id="PTHR12558:SF13">
    <property type="entry name" value="CELL DIVISION CYCLE PROTEIN 27 HOMOLOG"/>
    <property type="match status" value="1"/>
</dbReference>
<feature type="repeat" description="TPR" evidence="1">
    <location>
        <begin position="112"/>
        <end position="145"/>
    </location>
</feature>
<dbReference type="AlphaFoldDB" id="A0A6N2YJT9"/>
<feature type="repeat" description="TPR" evidence="1">
    <location>
        <begin position="44"/>
        <end position="77"/>
    </location>
</feature>
<dbReference type="NCBIfam" id="NF047558">
    <property type="entry name" value="TPR_END_plus"/>
    <property type="match status" value="1"/>
</dbReference>
<reference evidence="2" key="1">
    <citation type="submission" date="2019-11" db="EMBL/GenBank/DDBJ databases">
        <authorList>
            <person name="Feng L."/>
        </authorList>
    </citation>
    <scope>NUCLEOTIDE SEQUENCE</scope>
    <source>
        <strain evidence="2">PgorbachiiLFYP46</strain>
    </source>
</reference>
<evidence type="ECO:0000256" key="1">
    <source>
        <dbReference type="PROSITE-ProRule" id="PRU00339"/>
    </source>
</evidence>
<organism evidence="2">
    <name type="scientific">Peptoniphilus gorbachii</name>
    <dbReference type="NCBI Taxonomy" id="411567"/>
    <lineage>
        <taxon>Bacteria</taxon>
        <taxon>Bacillati</taxon>
        <taxon>Bacillota</taxon>
        <taxon>Tissierellia</taxon>
        <taxon>Tissierellales</taxon>
        <taxon>Peptoniphilaceae</taxon>
        <taxon>Peptoniphilus</taxon>
    </lineage>
</organism>
<keyword evidence="1" id="KW-0802">TPR repeat</keyword>
<evidence type="ECO:0000313" key="2">
    <source>
        <dbReference type="EMBL" id="VYT67111.1"/>
    </source>
</evidence>
<dbReference type="Pfam" id="PF13181">
    <property type="entry name" value="TPR_8"/>
    <property type="match status" value="4"/>
</dbReference>
<accession>A0A6N2YJT9</accession>
<name>A0A6N2YJT9_9FIRM</name>
<gene>
    <name evidence="2" type="ORF">PGLFYP46_00142</name>
</gene>
<dbReference type="EMBL" id="CACRUP010000001">
    <property type="protein sequence ID" value="VYT67111.1"/>
    <property type="molecule type" value="Genomic_DNA"/>
</dbReference>
<proteinExistence type="predicted"/>
<dbReference type="SUPFAM" id="SSF81901">
    <property type="entry name" value="HCP-like"/>
    <property type="match status" value="1"/>
</dbReference>
<dbReference type="RefSeq" id="WP_156700120.1">
    <property type="nucleotide sequence ID" value="NZ_CACRUP010000001.1"/>
</dbReference>
<dbReference type="PANTHER" id="PTHR12558">
    <property type="entry name" value="CELL DIVISION CYCLE 16,23,27"/>
    <property type="match status" value="1"/>
</dbReference>
<dbReference type="Pfam" id="PF13414">
    <property type="entry name" value="TPR_11"/>
    <property type="match status" value="1"/>
</dbReference>
<dbReference type="Gene3D" id="1.25.40.10">
    <property type="entry name" value="Tetratricopeptide repeat domain"/>
    <property type="match status" value="3"/>
</dbReference>
<dbReference type="InterPro" id="IPR019734">
    <property type="entry name" value="TPR_rpt"/>
</dbReference>
<sequence length="298" mass="34765">MDLKFKNYLILAEEFLLEGYLNKAEDLLLKSLKFTSENDIDEKISVYFELSDIYLKKENYHEAKTYFEKILSLKEMAGAYYGLAISNDFSKGDISYSIKNYKKAIELDENYDRAHYYLAHAYDKIGKTDLAIEEFKKVLAIDEYDFVTYNDLGSIYEIENKNALAEKFVKKSLEINPDYGRALYNMGVLSKKKGDNSLALKYYYEAIDKFEDPFLFLNMSAVYIEEKNYKSAINILDRGLLDFPNSVNLHYNKACSFSLLNDKKRAKEELKIAIEINKDAYKWAKTDNDLCDIVKELK</sequence>
<dbReference type="InterPro" id="IPR011990">
    <property type="entry name" value="TPR-like_helical_dom_sf"/>
</dbReference>
<dbReference type="SMART" id="SM00028">
    <property type="entry name" value="TPR"/>
    <property type="match status" value="6"/>
</dbReference>
<protein>
    <submittedName>
        <fullName evidence="2">Tetratricopeptide repeat protein</fullName>
    </submittedName>
</protein>
<dbReference type="PROSITE" id="PS50005">
    <property type="entry name" value="TPR"/>
    <property type="match status" value="3"/>
</dbReference>
<feature type="repeat" description="TPR" evidence="1">
    <location>
        <begin position="146"/>
        <end position="179"/>
    </location>
</feature>